<reference evidence="2 3" key="1">
    <citation type="submission" date="2023-11" db="EMBL/GenBank/DDBJ databases">
        <title>Draft genomes analysis of Pseudomonas asiatica isolated from milk, feces and farm soil of cows suffering from clinical mastitis.</title>
        <authorList>
            <person name="Rahman T."/>
            <person name="Das Z.C."/>
            <person name="Hoque M.N."/>
        </authorList>
    </citation>
    <scope>NUCLEOTIDE SEQUENCE [LARGE SCALE GENOMIC DNA]</scope>
    <source>
        <strain evidence="2 3">2F2</strain>
    </source>
</reference>
<gene>
    <name evidence="2" type="ORF">SOW75_12740</name>
</gene>
<dbReference type="Proteomes" id="UP001292116">
    <property type="component" value="Unassembled WGS sequence"/>
</dbReference>
<keyword evidence="3" id="KW-1185">Reference proteome</keyword>
<protein>
    <recommendedName>
        <fullName evidence="4">Exonuclease SbcC</fullName>
    </recommendedName>
</protein>
<evidence type="ECO:0000313" key="3">
    <source>
        <dbReference type="Proteomes" id="UP001292116"/>
    </source>
</evidence>
<sequence length="674" mass="76222">MNTSEGLLLKNLILHGHRKEYRVPFHPGINIIYGDADTGKSSILRLVYYLLGGKEIKLDKEITSSVKHATLELHINGRPYCISRDLFNPSKDIDVYFCELSKISDSFPEKFRSSVTKGDEQNKSLSDFLLEALEFPTVRLKQAPTKDSSETARLSFLDLFKFMYLDQDDVGSSHMLNIGNPVLETKNREVLKYIFNVLDSSASELEVEISKKSTDKTQLISQYTAITSFLKQTEFKDTESLDEEITNIDLVKAELKDQVSDLNKRMTSDNALYQGLKDALNTISLKIDQQEDTKKSKLRNIERFTRLLNEYENDIERIKAGVSAREIIGRDVQEQTNCPICETVIEIQDLSEKFDLPDDSRLKNELSAITRRTRDLKQLISENRADLEIANSLLSALYTEKNKAREMIDDELKTSISPYLAERDAIISELAQLDERRGKAVHSLRVRNTQTGIADQIARLAGNIENLKIKLEELRKNAPSLDNVIRDLGIDLNNFIKEIKIKNHNGVGIHSKTFLPVVRGTEYRKINSGGLRTIVSIGYLTAILSQKLRKDTNLPGLLMIDTVGKFLGKTPENSATDQTDDLNEADGVADPEKYKNLFEALIKTAEQFDDKNKLCQIILVDNDIPHNVAYEIQGLEIAHYRSNGVNGLPTGLIDDWDLADPQKHSLTQIDDGQI</sequence>
<keyword evidence="1" id="KW-0175">Coiled coil</keyword>
<evidence type="ECO:0008006" key="4">
    <source>
        <dbReference type="Google" id="ProtNLM"/>
    </source>
</evidence>
<dbReference type="Gene3D" id="3.40.50.300">
    <property type="entry name" value="P-loop containing nucleotide triphosphate hydrolases"/>
    <property type="match status" value="1"/>
</dbReference>
<evidence type="ECO:0000256" key="1">
    <source>
        <dbReference type="SAM" id="Coils"/>
    </source>
</evidence>
<comment type="caution">
    <text evidence="2">The sequence shown here is derived from an EMBL/GenBank/DDBJ whole genome shotgun (WGS) entry which is preliminary data.</text>
</comment>
<accession>A0ABU5KYT8</accession>
<dbReference type="InterPro" id="IPR027417">
    <property type="entry name" value="P-loop_NTPase"/>
</dbReference>
<dbReference type="EMBL" id="JAXUBM010000012">
    <property type="protein sequence ID" value="MDZ5739057.1"/>
    <property type="molecule type" value="Genomic_DNA"/>
</dbReference>
<dbReference type="SUPFAM" id="SSF52540">
    <property type="entry name" value="P-loop containing nucleoside triphosphate hydrolases"/>
    <property type="match status" value="1"/>
</dbReference>
<evidence type="ECO:0000313" key="2">
    <source>
        <dbReference type="EMBL" id="MDZ5739057.1"/>
    </source>
</evidence>
<feature type="coiled-coil region" evidence="1">
    <location>
        <begin position="457"/>
        <end position="484"/>
    </location>
</feature>
<feature type="coiled-coil region" evidence="1">
    <location>
        <begin position="294"/>
        <end position="321"/>
    </location>
</feature>
<organism evidence="2 3">
    <name type="scientific">Pseudomonas asiatica</name>
    <dbReference type="NCBI Taxonomy" id="2219225"/>
    <lineage>
        <taxon>Bacteria</taxon>
        <taxon>Pseudomonadati</taxon>
        <taxon>Pseudomonadota</taxon>
        <taxon>Gammaproteobacteria</taxon>
        <taxon>Pseudomonadales</taxon>
        <taxon>Pseudomonadaceae</taxon>
        <taxon>Pseudomonas</taxon>
    </lineage>
</organism>
<dbReference type="RefSeq" id="WP_322491393.1">
    <property type="nucleotide sequence ID" value="NZ_JAXUBM010000012.1"/>
</dbReference>
<name>A0ABU5KYT8_9PSED</name>
<proteinExistence type="predicted"/>